<organism evidence="2 3">
    <name type="scientific">Methanolobus chelungpuianus</name>
    <dbReference type="NCBI Taxonomy" id="502115"/>
    <lineage>
        <taxon>Archaea</taxon>
        <taxon>Methanobacteriati</taxon>
        <taxon>Methanobacteriota</taxon>
        <taxon>Stenosarchaea group</taxon>
        <taxon>Methanomicrobia</taxon>
        <taxon>Methanosarcinales</taxon>
        <taxon>Methanosarcinaceae</taxon>
        <taxon>Methanolobus</taxon>
    </lineage>
</organism>
<gene>
    <name evidence="2" type="ORF">PV02_10100</name>
</gene>
<proteinExistence type="predicted"/>
<reference evidence="2 3" key="1">
    <citation type="journal article" date="2011" name="Appl. Environ. Microbiol.">
        <title>Methanogenic archaea isolated from Taiwan's Chelungpu fault.</title>
        <authorList>
            <person name="Wu S.Y."/>
            <person name="Lai M.C."/>
        </authorList>
    </citation>
    <scope>NUCLEOTIDE SEQUENCE [LARGE SCALE GENOMIC DNA]</scope>
    <source>
        <strain evidence="2 3">St545Mb</strain>
    </source>
</reference>
<evidence type="ECO:0000313" key="2">
    <source>
        <dbReference type="EMBL" id="MCQ6963441.1"/>
    </source>
</evidence>
<keyword evidence="3" id="KW-1185">Reference proteome</keyword>
<evidence type="ECO:0000313" key="3">
    <source>
        <dbReference type="Proteomes" id="UP001206983"/>
    </source>
</evidence>
<feature type="transmembrane region" description="Helical" evidence="1">
    <location>
        <begin position="6"/>
        <end position="28"/>
    </location>
</feature>
<protein>
    <submittedName>
        <fullName evidence="2">Uncharacterized protein</fullName>
    </submittedName>
</protein>
<name>A0AAE3KY61_9EURY</name>
<dbReference type="AlphaFoldDB" id="A0AAE3KY61"/>
<keyword evidence="1" id="KW-0812">Transmembrane</keyword>
<evidence type="ECO:0000256" key="1">
    <source>
        <dbReference type="SAM" id="Phobius"/>
    </source>
</evidence>
<keyword evidence="1" id="KW-1133">Transmembrane helix</keyword>
<dbReference type="EMBL" id="JTEO01000005">
    <property type="protein sequence ID" value="MCQ6963441.1"/>
    <property type="molecule type" value="Genomic_DNA"/>
</dbReference>
<comment type="caution">
    <text evidence="2">The sequence shown here is derived from an EMBL/GenBank/DDBJ whole genome shotgun (WGS) entry which is preliminary data.</text>
</comment>
<dbReference type="Proteomes" id="UP001206983">
    <property type="component" value="Unassembled WGS sequence"/>
</dbReference>
<sequence length="66" mass="7829">MRLYPLLVIGVFFYHNLSMLLFTLILLLNDFLSIKEINIQRGKKVIDEFYQSNYAVRSSKALLQEF</sequence>
<keyword evidence="1" id="KW-0472">Membrane</keyword>
<accession>A0AAE3KY61</accession>